<gene>
    <name evidence="1" type="ORF">NQ315_014964</name>
</gene>
<reference evidence="1 2" key="1">
    <citation type="journal article" date="2023" name="Insect Mol. Biol.">
        <title>Genome sequencing provides insights into the evolution of gene families encoding plant cell wall-degrading enzymes in longhorned beetles.</title>
        <authorList>
            <person name="Shin N.R."/>
            <person name="Okamura Y."/>
            <person name="Kirsch R."/>
            <person name="Pauchet Y."/>
        </authorList>
    </citation>
    <scope>NUCLEOTIDE SEQUENCE [LARGE SCALE GENOMIC DNA]</scope>
    <source>
        <strain evidence="1">EAD_L_NR</strain>
    </source>
</reference>
<dbReference type="EMBL" id="JANEYG010000323">
    <property type="protein sequence ID" value="KAJ8910289.1"/>
    <property type="molecule type" value="Genomic_DNA"/>
</dbReference>
<accession>A0AAV8V7X4</accession>
<evidence type="ECO:0000313" key="1">
    <source>
        <dbReference type="EMBL" id="KAJ8910289.1"/>
    </source>
</evidence>
<keyword evidence="2" id="KW-1185">Reference proteome</keyword>
<sequence>MPEKFCAVGPIDKLAPGARITLKPALANIDLELKMKSQSNIIEKLKKRKCRVKEIDKKITASS</sequence>
<protein>
    <submittedName>
        <fullName evidence="1">Uncharacterized protein</fullName>
    </submittedName>
</protein>
<dbReference type="Proteomes" id="UP001159042">
    <property type="component" value="Unassembled WGS sequence"/>
</dbReference>
<organism evidence="1 2">
    <name type="scientific">Exocentrus adspersus</name>
    <dbReference type="NCBI Taxonomy" id="1586481"/>
    <lineage>
        <taxon>Eukaryota</taxon>
        <taxon>Metazoa</taxon>
        <taxon>Ecdysozoa</taxon>
        <taxon>Arthropoda</taxon>
        <taxon>Hexapoda</taxon>
        <taxon>Insecta</taxon>
        <taxon>Pterygota</taxon>
        <taxon>Neoptera</taxon>
        <taxon>Endopterygota</taxon>
        <taxon>Coleoptera</taxon>
        <taxon>Polyphaga</taxon>
        <taxon>Cucujiformia</taxon>
        <taxon>Chrysomeloidea</taxon>
        <taxon>Cerambycidae</taxon>
        <taxon>Lamiinae</taxon>
        <taxon>Acanthocinini</taxon>
        <taxon>Exocentrus</taxon>
    </lineage>
</organism>
<dbReference type="AlphaFoldDB" id="A0AAV8V7X4"/>
<name>A0AAV8V7X4_9CUCU</name>
<proteinExistence type="predicted"/>
<evidence type="ECO:0000313" key="2">
    <source>
        <dbReference type="Proteomes" id="UP001159042"/>
    </source>
</evidence>
<comment type="caution">
    <text evidence="1">The sequence shown here is derived from an EMBL/GenBank/DDBJ whole genome shotgun (WGS) entry which is preliminary data.</text>
</comment>